<dbReference type="SUPFAM" id="SSF102114">
    <property type="entry name" value="Radical SAM enzymes"/>
    <property type="match status" value="1"/>
</dbReference>
<gene>
    <name evidence="7" type="ORF">XD66_0155</name>
</gene>
<dbReference type="CDD" id="cd01335">
    <property type="entry name" value="Radical_SAM"/>
    <property type="match status" value="1"/>
</dbReference>
<dbReference type="EMBL" id="LGFO01000008">
    <property type="protein sequence ID" value="KUK37151.1"/>
    <property type="molecule type" value="Genomic_DNA"/>
</dbReference>
<keyword evidence="4 5" id="KW-0411">Iron-sulfur</keyword>
<dbReference type="PANTHER" id="PTHR43075">
    <property type="entry name" value="FORMATE LYASE ACTIVATING ENZYME, PUTATIVE (AFU_ORTHOLOGUE AFUA_2G15630)-RELATED"/>
    <property type="match status" value="1"/>
</dbReference>
<dbReference type="SFLD" id="SFLDS00029">
    <property type="entry name" value="Radical_SAM"/>
    <property type="match status" value="1"/>
</dbReference>
<evidence type="ECO:0000256" key="5">
    <source>
        <dbReference type="PIRSR" id="PIRSR004869-50"/>
    </source>
</evidence>
<dbReference type="InterPro" id="IPR016431">
    <property type="entry name" value="Pyrv-formate_lyase-activ_prd"/>
</dbReference>
<feature type="binding site" evidence="5">
    <location>
        <position position="87"/>
    </location>
    <ligand>
        <name>[4Fe-4S] cluster</name>
        <dbReference type="ChEBI" id="CHEBI:49883"/>
        <note>4Fe-4S-S-AdoMet</note>
    </ligand>
</feature>
<reference evidence="8" key="1">
    <citation type="journal article" date="2015" name="MBio">
        <title>Genome-Resolved Metagenomic Analysis Reveals Roles for Candidate Phyla and Other Microbial Community Members in Biogeochemical Transformations in Oil Reservoirs.</title>
        <authorList>
            <person name="Hu P."/>
            <person name="Tom L."/>
            <person name="Singh A."/>
            <person name="Thomas B.C."/>
            <person name="Baker B.J."/>
            <person name="Piceno Y.M."/>
            <person name="Andersen G.L."/>
            <person name="Banfield J.F."/>
        </authorList>
    </citation>
    <scope>NUCLEOTIDE SEQUENCE [LARGE SCALE GENOMIC DNA]</scope>
</reference>
<dbReference type="Proteomes" id="UP000053326">
    <property type="component" value="Unassembled WGS sequence"/>
</dbReference>
<keyword evidence="2 5" id="KW-0479">Metal-binding</keyword>
<evidence type="ECO:0000256" key="3">
    <source>
        <dbReference type="ARBA" id="ARBA00023004"/>
    </source>
</evidence>
<proteinExistence type="predicted"/>
<dbReference type="GO" id="GO:0003824">
    <property type="term" value="F:catalytic activity"/>
    <property type="evidence" value="ECO:0007669"/>
    <property type="project" value="InterPro"/>
</dbReference>
<accession>A0A124FKG2</accession>
<comment type="cofactor">
    <cofactor evidence="5">
        <name>[4Fe-4S] cluster</name>
        <dbReference type="ChEBI" id="CHEBI:49883"/>
    </cofactor>
    <text evidence="5">Binds 1 [4Fe-4S] cluster. The cluster is coordinated with 3 cysteines and an exchangeable S-adenosyl-L-methionine.</text>
</comment>
<keyword evidence="1 5" id="KW-0949">S-adenosyl-L-methionine</keyword>
<organism evidence="7 8">
    <name type="scientific">Thermacetogenium phaeum</name>
    <dbReference type="NCBI Taxonomy" id="85874"/>
    <lineage>
        <taxon>Bacteria</taxon>
        <taxon>Bacillati</taxon>
        <taxon>Bacillota</taxon>
        <taxon>Clostridia</taxon>
        <taxon>Thermoanaerobacterales</taxon>
        <taxon>Thermoanaerobacteraceae</taxon>
        <taxon>Thermacetogenium</taxon>
    </lineage>
</organism>
<feature type="binding site" evidence="5">
    <location>
        <position position="80"/>
    </location>
    <ligand>
        <name>[4Fe-4S] cluster</name>
        <dbReference type="ChEBI" id="CHEBI:49883"/>
        <note>4Fe-4S-S-AdoMet</note>
    </ligand>
</feature>
<evidence type="ECO:0000256" key="4">
    <source>
        <dbReference type="ARBA" id="ARBA00023014"/>
    </source>
</evidence>
<dbReference type="PATRIC" id="fig|85874.4.peg.1058"/>
<dbReference type="Pfam" id="PF04055">
    <property type="entry name" value="Radical_SAM"/>
    <property type="match status" value="1"/>
</dbReference>
<comment type="caution">
    <text evidence="7">The sequence shown here is derived from an EMBL/GenBank/DDBJ whole genome shotgun (WGS) entry which is preliminary data.</text>
</comment>
<dbReference type="InterPro" id="IPR007197">
    <property type="entry name" value="rSAM"/>
</dbReference>
<dbReference type="Gene3D" id="3.20.20.70">
    <property type="entry name" value="Aldolase class I"/>
    <property type="match status" value="1"/>
</dbReference>
<feature type="domain" description="Radical SAM core" evidence="6">
    <location>
        <begin position="75"/>
        <end position="206"/>
    </location>
</feature>
<dbReference type="GO" id="GO:0051536">
    <property type="term" value="F:iron-sulfur cluster binding"/>
    <property type="evidence" value="ECO:0007669"/>
    <property type="project" value="UniProtKB-KW"/>
</dbReference>
<sequence length="298" mass="33592">MGYLELYQTGELARRTADFKKLLEPCRLCPRKCGASRISGERGECGAGRNAEISDYGPHFGEEPPLVGKGGSGTIFFAFCSLRCVFCQNFETSRGKYKYAVNTGKLAEIMLELQRIGCVNINLVTPTHYVPQILDALLVACESGLNLPLVYNCSGYERLEVLWKLDQIVDIYLPDIKYADEKIALKYSRISDYPRVAKDALKEMHRQVGELVLDEKGVALKGLLIRHLVMPGGVAGTADLMKFIAQEVSPNSWINIMEQYYPTYLAHRYPEIDRRITRKEFLEALEAARKASPDFHLL</sequence>
<evidence type="ECO:0000259" key="6">
    <source>
        <dbReference type="Pfam" id="PF04055"/>
    </source>
</evidence>
<dbReference type="AlphaFoldDB" id="A0A124FKG2"/>
<name>A0A124FKG2_9THEO</name>
<evidence type="ECO:0000313" key="7">
    <source>
        <dbReference type="EMBL" id="KUK37151.1"/>
    </source>
</evidence>
<keyword evidence="3 5" id="KW-0408">Iron</keyword>
<evidence type="ECO:0000256" key="2">
    <source>
        <dbReference type="ARBA" id="ARBA00022723"/>
    </source>
</evidence>
<dbReference type="SFLD" id="SFLDG01099">
    <property type="entry name" value="Uncharacterised_Radical_SAM_Su"/>
    <property type="match status" value="1"/>
</dbReference>
<evidence type="ECO:0000313" key="8">
    <source>
        <dbReference type="Proteomes" id="UP000053326"/>
    </source>
</evidence>
<dbReference type="InterPro" id="IPR058240">
    <property type="entry name" value="rSAM_sf"/>
</dbReference>
<protein>
    <submittedName>
        <fullName evidence="7">Radical SAM domain containing protein</fullName>
    </submittedName>
</protein>
<dbReference type="PANTHER" id="PTHR43075:SF1">
    <property type="entry name" value="FORMATE LYASE ACTIVATING ENZYME, PUTATIVE (AFU_ORTHOLOGUE AFUA_2G15630)-RELATED"/>
    <property type="match status" value="1"/>
</dbReference>
<dbReference type="GO" id="GO:0046872">
    <property type="term" value="F:metal ion binding"/>
    <property type="evidence" value="ECO:0007669"/>
    <property type="project" value="UniProtKB-KW"/>
</dbReference>
<feature type="binding site" evidence="5">
    <location>
        <position position="84"/>
    </location>
    <ligand>
        <name>[4Fe-4S] cluster</name>
        <dbReference type="ChEBI" id="CHEBI:49883"/>
        <note>4Fe-4S-S-AdoMet</note>
    </ligand>
</feature>
<dbReference type="InterPro" id="IPR040085">
    <property type="entry name" value="MJ0674-like"/>
</dbReference>
<dbReference type="InterPro" id="IPR013785">
    <property type="entry name" value="Aldolase_TIM"/>
</dbReference>
<evidence type="ECO:0000256" key="1">
    <source>
        <dbReference type="ARBA" id="ARBA00022691"/>
    </source>
</evidence>
<dbReference type="PIRSF" id="PIRSF004869">
    <property type="entry name" value="PflX_prd"/>
    <property type="match status" value="1"/>
</dbReference>